<dbReference type="InterPro" id="IPR036116">
    <property type="entry name" value="FN3_sf"/>
</dbReference>
<evidence type="ECO:0000259" key="1">
    <source>
        <dbReference type="PROSITE" id="PS50853"/>
    </source>
</evidence>
<feature type="non-terminal residue" evidence="2">
    <location>
        <position position="254"/>
    </location>
</feature>
<sequence length="254" mass="27283">PPNPVNDCYVANVTLTALLLHCTAGDNGGLRQTFHLQVYNDDKHQLHTNLTSFESPVFHIKDLPPATDFTLNVYASNAKGKSDSIAINSATAHMPERHARKDGSNDVPISPIIGVLIGIIASLTSIQSHPRPPKPGTGSCYDAKGAGLFLFADNIVRPTQHSAIITPIVGHIGGHTLRAVNHIRLHLKRVHSVVEKPPESHVGVGLGVRITGDVHAFIAGHAVDNGLSGSAHRRDCTSLRKINTKITEYSAHYT</sequence>
<dbReference type="Proteomes" id="UP000759131">
    <property type="component" value="Unassembled WGS sequence"/>
</dbReference>
<dbReference type="SUPFAM" id="SSF49265">
    <property type="entry name" value="Fibronectin type III"/>
    <property type="match status" value="1"/>
</dbReference>
<dbReference type="PANTHER" id="PTHR23278:SF19">
    <property type="entry name" value="OBSCURIN"/>
    <property type="match status" value="1"/>
</dbReference>
<evidence type="ECO:0000313" key="3">
    <source>
        <dbReference type="Proteomes" id="UP000759131"/>
    </source>
</evidence>
<feature type="non-terminal residue" evidence="2">
    <location>
        <position position="1"/>
    </location>
</feature>
<dbReference type="OrthoDB" id="6430706at2759"/>
<dbReference type="PROSITE" id="PS50853">
    <property type="entry name" value="FN3"/>
    <property type="match status" value="1"/>
</dbReference>
<keyword evidence="3" id="KW-1185">Reference proteome</keyword>
<evidence type="ECO:0000313" key="2">
    <source>
        <dbReference type="EMBL" id="CAD7629795.1"/>
    </source>
</evidence>
<dbReference type="PANTHER" id="PTHR23278">
    <property type="entry name" value="SIDESTEP PROTEIN"/>
    <property type="match status" value="1"/>
</dbReference>
<protein>
    <recommendedName>
        <fullName evidence="1">Fibronectin type-III domain-containing protein</fullName>
    </recommendedName>
</protein>
<organism evidence="2">
    <name type="scientific">Medioppia subpectinata</name>
    <dbReference type="NCBI Taxonomy" id="1979941"/>
    <lineage>
        <taxon>Eukaryota</taxon>
        <taxon>Metazoa</taxon>
        <taxon>Ecdysozoa</taxon>
        <taxon>Arthropoda</taxon>
        <taxon>Chelicerata</taxon>
        <taxon>Arachnida</taxon>
        <taxon>Acari</taxon>
        <taxon>Acariformes</taxon>
        <taxon>Sarcoptiformes</taxon>
        <taxon>Oribatida</taxon>
        <taxon>Brachypylina</taxon>
        <taxon>Oppioidea</taxon>
        <taxon>Oppiidae</taxon>
        <taxon>Medioppia</taxon>
    </lineage>
</organism>
<dbReference type="AlphaFoldDB" id="A0A7R9KX74"/>
<dbReference type="InterPro" id="IPR003961">
    <property type="entry name" value="FN3_dom"/>
</dbReference>
<dbReference type="EMBL" id="OC861890">
    <property type="protein sequence ID" value="CAD7629795.1"/>
    <property type="molecule type" value="Genomic_DNA"/>
</dbReference>
<accession>A0A7R9KX74</accession>
<feature type="domain" description="Fibronectin type-III" evidence="1">
    <location>
        <begin position="1"/>
        <end position="95"/>
    </location>
</feature>
<dbReference type="Gene3D" id="2.60.40.10">
    <property type="entry name" value="Immunoglobulins"/>
    <property type="match status" value="1"/>
</dbReference>
<reference evidence="2" key="1">
    <citation type="submission" date="2020-11" db="EMBL/GenBank/DDBJ databases">
        <authorList>
            <person name="Tran Van P."/>
        </authorList>
    </citation>
    <scope>NUCLEOTIDE SEQUENCE</scope>
</reference>
<dbReference type="EMBL" id="CAJPIZ010007315">
    <property type="protein sequence ID" value="CAG2110225.1"/>
    <property type="molecule type" value="Genomic_DNA"/>
</dbReference>
<name>A0A7R9KX74_9ACAR</name>
<proteinExistence type="predicted"/>
<dbReference type="InterPro" id="IPR013783">
    <property type="entry name" value="Ig-like_fold"/>
</dbReference>
<dbReference type="CDD" id="cd00063">
    <property type="entry name" value="FN3"/>
    <property type="match status" value="1"/>
</dbReference>
<gene>
    <name evidence="2" type="ORF">OSB1V03_LOCUS10211</name>
</gene>